<dbReference type="EMBL" id="CAFAAV010000054">
    <property type="protein sequence ID" value="CAB4813943.1"/>
    <property type="molecule type" value="Genomic_DNA"/>
</dbReference>
<evidence type="ECO:0000313" key="3">
    <source>
        <dbReference type="EMBL" id="CAB4947657.1"/>
    </source>
</evidence>
<name>A0A6J6Z0G4_9ZZZZ</name>
<organism evidence="1">
    <name type="scientific">freshwater metagenome</name>
    <dbReference type="NCBI Taxonomy" id="449393"/>
    <lineage>
        <taxon>unclassified sequences</taxon>
        <taxon>metagenomes</taxon>
        <taxon>ecological metagenomes</taxon>
    </lineage>
</organism>
<proteinExistence type="predicted"/>
<dbReference type="EMBL" id="CAFBMT010000018">
    <property type="protein sequence ID" value="CAB4947657.1"/>
    <property type="molecule type" value="Genomic_DNA"/>
</dbReference>
<reference evidence="1" key="1">
    <citation type="submission" date="2020-05" db="EMBL/GenBank/DDBJ databases">
        <authorList>
            <person name="Chiriac C."/>
            <person name="Salcher M."/>
            <person name="Ghai R."/>
            <person name="Kavagutti S V."/>
        </authorList>
    </citation>
    <scope>NUCLEOTIDE SEQUENCE</scope>
</reference>
<accession>A0A6J6Z0G4</accession>
<dbReference type="AlphaFoldDB" id="A0A6J6Z0G4"/>
<protein>
    <submittedName>
        <fullName evidence="1">Unannotated protein</fullName>
    </submittedName>
</protein>
<sequence>MVGDHPVDAGNHDRVGALTRAVTDLHRDDRHFLGHAVRGATQRAGDMGAVTVAIRGEGAVAEIMVRGARHAAGELGVCHPQTGVDHIRGDPRAGGRIGVARVERQRPLVEAIEAPRRGTRLTRRGGEDVVGFDGDDTGCGAQALGPLRIHLHGRHVDSRRRDVVSDDTLHGERSSAVQQARRRLVLHEIPASGIGDCRRTERD</sequence>
<gene>
    <name evidence="1" type="ORF">UFOPK3099_00928</name>
    <name evidence="2" type="ORF">UFOPK3267_01434</name>
    <name evidence="3" type="ORF">UFOPK3651_02630</name>
</gene>
<evidence type="ECO:0000313" key="1">
    <source>
        <dbReference type="EMBL" id="CAB4813943.1"/>
    </source>
</evidence>
<evidence type="ECO:0000313" key="2">
    <source>
        <dbReference type="EMBL" id="CAB4851190.1"/>
    </source>
</evidence>
<dbReference type="EMBL" id="CAFBIY010000074">
    <property type="protein sequence ID" value="CAB4851190.1"/>
    <property type="molecule type" value="Genomic_DNA"/>
</dbReference>